<dbReference type="InterPro" id="IPR012668">
    <property type="entry name" value="CHP02466"/>
</dbReference>
<dbReference type="NCBIfam" id="TIGR02466">
    <property type="entry name" value="TIGR02466 family protein"/>
    <property type="match status" value="1"/>
</dbReference>
<dbReference type="Gene3D" id="2.60.120.620">
    <property type="entry name" value="q2cbj1_9rhob like domain"/>
    <property type="match status" value="1"/>
</dbReference>
<accession>A0ABU3VAX2</accession>
<keyword evidence="2" id="KW-1185">Reference proteome</keyword>
<gene>
    <name evidence="1" type="ORF">QO231_05570</name>
</gene>
<evidence type="ECO:0000313" key="1">
    <source>
        <dbReference type="EMBL" id="MDU9003321.1"/>
    </source>
</evidence>
<dbReference type="RefSeq" id="WP_316774116.1">
    <property type="nucleotide sequence ID" value="NZ_JASMWN010000003.1"/>
</dbReference>
<name>A0ABU3VAX2_9RHOB</name>
<dbReference type="EMBL" id="JASMWN010000003">
    <property type="protein sequence ID" value="MDU9003321.1"/>
    <property type="molecule type" value="Genomic_DNA"/>
</dbReference>
<organism evidence="1 2">
    <name type="scientific">Sedimentitalea todarodis</name>
    <dbReference type="NCBI Taxonomy" id="1631240"/>
    <lineage>
        <taxon>Bacteria</taxon>
        <taxon>Pseudomonadati</taxon>
        <taxon>Pseudomonadota</taxon>
        <taxon>Alphaproteobacteria</taxon>
        <taxon>Rhodobacterales</taxon>
        <taxon>Paracoccaceae</taxon>
        <taxon>Sedimentitalea</taxon>
    </lineage>
</organism>
<comment type="caution">
    <text evidence="1">The sequence shown here is derived from an EMBL/GenBank/DDBJ whole genome shotgun (WGS) entry which is preliminary data.</text>
</comment>
<evidence type="ECO:0000313" key="2">
    <source>
        <dbReference type="Proteomes" id="UP001255416"/>
    </source>
</evidence>
<dbReference type="Proteomes" id="UP001255416">
    <property type="component" value="Unassembled WGS sequence"/>
</dbReference>
<protein>
    <submittedName>
        <fullName evidence="1">TIGR02466 family protein</fullName>
    </submittedName>
</protein>
<reference evidence="2" key="1">
    <citation type="submission" date="2023-05" db="EMBL/GenBank/DDBJ databases">
        <title>Sedimentitalea sp. nov. JM2-8.</title>
        <authorList>
            <person name="Huang J."/>
        </authorList>
    </citation>
    <scope>NUCLEOTIDE SEQUENCE [LARGE SCALE GENOMIC DNA]</scope>
    <source>
        <strain evidence="2">KHS03</strain>
    </source>
</reference>
<sequence>MTRTIAQIGSQGAQDELRRDDYFPTLVYSTKLHDAETMNKEILAAILAEREKDSKGIERSNYRSLGGWHSHNNLHKDPKFSRLTKRINAMLAGIGDNLGYDTGRDLKVSTMWSITNPPLSSNRAHIHPGALWSGVYYVQAPEGAGAIDFVDPRVVTIMNAPTYIPKKRRKTECWSKVKVKPVPGKMLFFPSWLYHAVDPNLAQGDGPEAERIIISFNINQFKKPTKK</sequence>
<dbReference type="Pfam" id="PF13759">
    <property type="entry name" value="2OG-FeII_Oxy_5"/>
    <property type="match status" value="1"/>
</dbReference>
<proteinExistence type="predicted"/>